<dbReference type="InterPro" id="IPR027417">
    <property type="entry name" value="P-loop_NTPase"/>
</dbReference>
<evidence type="ECO:0000259" key="4">
    <source>
        <dbReference type="Pfam" id="PF01656"/>
    </source>
</evidence>
<dbReference type="InterPro" id="IPR002586">
    <property type="entry name" value="CobQ/CobB/MinD/ParA_Nub-bd_dom"/>
</dbReference>
<dbReference type="InterPro" id="IPR005702">
    <property type="entry name" value="Wzc-like_C"/>
</dbReference>
<keyword evidence="3" id="KW-1133">Transmembrane helix</keyword>
<dbReference type="Pfam" id="PF01656">
    <property type="entry name" value="CbiA"/>
    <property type="match status" value="1"/>
</dbReference>
<keyword evidence="3" id="KW-0472">Membrane</keyword>
<gene>
    <name evidence="5" type="ORF">GCM10007874_23570</name>
</gene>
<evidence type="ECO:0000256" key="3">
    <source>
        <dbReference type="SAM" id="Phobius"/>
    </source>
</evidence>
<dbReference type="Gene3D" id="3.40.50.300">
    <property type="entry name" value="P-loop containing nucleotide triphosphate hydrolases"/>
    <property type="match status" value="1"/>
</dbReference>
<keyword evidence="1" id="KW-0547">Nucleotide-binding</keyword>
<evidence type="ECO:0000256" key="2">
    <source>
        <dbReference type="ARBA" id="ARBA00022840"/>
    </source>
</evidence>
<feature type="domain" description="CobQ/CobB/MinD/ParA nucleotide binding" evidence="4">
    <location>
        <begin position="384"/>
        <end position="552"/>
    </location>
</feature>
<evidence type="ECO:0000313" key="6">
    <source>
        <dbReference type="Proteomes" id="UP001156882"/>
    </source>
</evidence>
<evidence type="ECO:0000256" key="1">
    <source>
        <dbReference type="ARBA" id="ARBA00022741"/>
    </source>
</evidence>
<name>A0ABQ6CGR4_9HYPH</name>
<dbReference type="RefSeq" id="WP_284312256.1">
    <property type="nucleotide sequence ID" value="NZ_BSPC01000022.1"/>
</dbReference>
<organism evidence="5 6">
    <name type="scientific">Labrys miyagiensis</name>
    <dbReference type="NCBI Taxonomy" id="346912"/>
    <lineage>
        <taxon>Bacteria</taxon>
        <taxon>Pseudomonadati</taxon>
        <taxon>Pseudomonadota</taxon>
        <taxon>Alphaproteobacteria</taxon>
        <taxon>Hyphomicrobiales</taxon>
        <taxon>Xanthobacteraceae</taxon>
        <taxon>Labrys</taxon>
    </lineage>
</organism>
<dbReference type="EMBL" id="BSPC01000022">
    <property type="protein sequence ID" value="GLS19340.1"/>
    <property type="molecule type" value="Genomic_DNA"/>
</dbReference>
<feature type="transmembrane region" description="Helical" evidence="3">
    <location>
        <begin position="26"/>
        <end position="47"/>
    </location>
</feature>
<keyword evidence="2" id="KW-0067">ATP-binding</keyword>
<reference evidence="6" key="1">
    <citation type="journal article" date="2019" name="Int. J. Syst. Evol. Microbiol.">
        <title>The Global Catalogue of Microorganisms (GCM) 10K type strain sequencing project: providing services to taxonomists for standard genome sequencing and annotation.</title>
        <authorList>
            <consortium name="The Broad Institute Genomics Platform"/>
            <consortium name="The Broad Institute Genome Sequencing Center for Infectious Disease"/>
            <person name="Wu L."/>
            <person name="Ma J."/>
        </authorList>
    </citation>
    <scope>NUCLEOTIDE SEQUENCE [LARGE SCALE GENOMIC DNA]</scope>
    <source>
        <strain evidence="6">NBRC 101365</strain>
    </source>
</reference>
<protein>
    <recommendedName>
        <fullName evidence="4">CobQ/CobB/MinD/ParA nucleotide binding domain-containing protein</fullName>
    </recommendedName>
</protein>
<keyword evidence="6" id="KW-1185">Reference proteome</keyword>
<dbReference type="Proteomes" id="UP001156882">
    <property type="component" value="Unassembled WGS sequence"/>
</dbReference>
<proteinExistence type="predicted"/>
<sequence length="559" mass="61483">MLYIRPLNDQPNRFSPRDVIVEVLRYGWGMVLWFIFCMALAIGYLAYTPPEFYASTNVILQPRSSFSTVQGTDPSLLQVNLDNSQVESQIQIVKSERVLRYVFQTLDLQDDPEFVGKPITDPDPTGELARRRTEAAFQSFSDRVTVRRIGQSLVLEIGFRSRSSARAASLANSITASFMREQILGKAVSLQSSNDWLQVRKDEVNAQQKAVEDAVRTGDMGQQQFSASDSRIISAAAEPLAKSYPQTKLILALAFALALLTGLGMVGVLHSLDRTLRAKRHVQRDLGLNCLGIVPMATDRREGGLLSFLINLPRSALHFLRSLWPFRSDEQGESSEDFLSYSTSRAGTVSPFAESLRAVRTAIMGREVSSGPRLIGVVSCLPSEGKTTIASNLAHLFAASGRHTMLVDGDLRNSTLTRHYAPNAKYGLSDVLQHSESQITVSDVNIAPRLDFIPAMGSGRSTDINLFIGSSAMQGELKVMKAYDYVVVDLPAMSMSSDVKALAPLLDAVVFIIEAGKTTSDDVTEALETLQQANGKILGAILNKVPKRDWPTLLRRPRQ</sequence>
<dbReference type="InterPro" id="IPR050445">
    <property type="entry name" value="Bact_polysacc_biosynth/exp"/>
</dbReference>
<evidence type="ECO:0000313" key="5">
    <source>
        <dbReference type="EMBL" id="GLS19340.1"/>
    </source>
</evidence>
<feature type="transmembrane region" description="Helical" evidence="3">
    <location>
        <begin position="249"/>
        <end position="272"/>
    </location>
</feature>
<dbReference type="SUPFAM" id="SSF52540">
    <property type="entry name" value="P-loop containing nucleoside triphosphate hydrolases"/>
    <property type="match status" value="1"/>
</dbReference>
<accession>A0ABQ6CGR4</accession>
<comment type="caution">
    <text evidence="5">The sequence shown here is derived from an EMBL/GenBank/DDBJ whole genome shotgun (WGS) entry which is preliminary data.</text>
</comment>
<dbReference type="CDD" id="cd05387">
    <property type="entry name" value="BY-kinase"/>
    <property type="match status" value="1"/>
</dbReference>
<dbReference type="PANTHER" id="PTHR32309:SF13">
    <property type="entry name" value="FERRIC ENTEROBACTIN TRANSPORT PROTEIN FEPE"/>
    <property type="match status" value="1"/>
</dbReference>
<keyword evidence="3" id="KW-0812">Transmembrane</keyword>
<dbReference type="PANTHER" id="PTHR32309">
    <property type="entry name" value="TYROSINE-PROTEIN KINASE"/>
    <property type="match status" value="1"/>
</dbReference>